<feature type="compositionally biased region" description="Gly residues" evidence="1">
    <location>
        <begin position="76"/>
        <end position="93"/>
    </location>
</feature>
<feature type="compositionally biased region" description="Gly residues" evidence="1">
    <location>
        <begin position="36"/>
        <end position="52"/>
    </location>
</feature>
<evidence type="ECO:0000313" key="4">
    <source>
        <dbReference type="Proteomes" id="UP000008810"/>
    </source>
</evidence>
<feature type="compositionally biased region" description="Basic residues" evidence="1">
    <location>
        <begin position="1"/>
        <end position="10"/>
    </location>
</feature>
<organism evidence="2">
    <name type="scientific">Brachypodium distachyon</name>
    <name type="common">Purple false brome</name>
    <name type="synonym">Trachynia distachya</name>
    <dbReference type="NCBI Taxonomy" id="15368"/>
    <lineage>
        <taxon>Eukaryota</taxon>
        <taxon>Viridiplantae</taxon>
        <taxon>Streptophyta</taxon>
        <taxon>Embryophyta</taxon>
        <taxon>Tracheophyta</taxon>
        <taxon>Spermatophyta</taxon>
        <taxon>Magnoliopsida</taxon>
        <taxon>Liliopsida</taxon>
        <taxon>Poales</taxon>
        <taxon>Poaceae</taxon>
        <taxon>BOP clade</taxon>
        <taxon>Pooideae</taxon>
        <taxon>Stipodae</taxon>
        <taxon>Brachypodieae</taxon>
        <taxon>Brachypodium</taxon>
    </lineage>
</organism>
<dbReference type="Proteomes" id="UP000008810">
    <property type="component" value="Chromosome 4"/>
</dbReference>
<feature type="region of interest" description="Disordered" evidence="1">
    <location>
        <begin position="1"/>
        <end position="153"/>
    </location>
</feature>
<accession>A0A2K2CKK2</accession>
<name>A0A2K2CKK2_BRADI</name>
<feature type="compositionally biased region" description="Basic and acidic residues" evidence="1">
    <location>
        <begin position="141"/>
        <end position="153"/>
    </location>
</feature>
<dbReference type="EnsemblPlants" id="PNT62560">
    <property type="protein sequence ID" value="PNT62560"/>
    <property type="gene ID" value="BRADI_4g05023v3"/>
</dbReference>
<feature type="compositionally biased region" description="Basic residues" evidence="1">
    <location>
        <begin position="102"/>
        <end position="123"/>
    </location>
</feature>
<keyword evidence="4" id="KW-1185">Reference proteome</keyword>
<reference evidence="3" key="3">
    <citation type="submission" date="2018-08" db="UniProtKB">
        <authorList>
            <consortium name="EnsemblPlants"/>
        </authorList>
    </citation>
    <scope>IDENTIFICATION</scope>
    <source>
        <strain evidence="3">cv. Bd21</strain>
    </source>
</reference>
<evidence type="ECO:0000256" key="1">
    <source>
        <dbReference type="SAM" id="MobiDB-lite"/>
    </source>
</evidence>
<proteinExistence type="predicted"/>
<dbReference type="EMBL" id="CM000883">
    <property type="protein sequence ID" value="PNT62560.1"/>
    <property type="molecule type" value="Genomic_DNA"/>
</dbReference>
<dbReference type="AlphaFoldDB" id="A0A2K2CKK2"/>
<dbReference type="InParanoid" id="A0A2K2CKK2"/>
<evidence type="ECO:0000313" key="2">
    <source>
        <dbReference type="EMBL" id="PNT62560.1"/>
    </source>
</evidence>
<reference evidence="2 3" key="1">
    <citation type="journal article" date="2010" name="Nature">
        <title>Genome sequencing and analysis of the model grass Brachypodium distachyon.</title>
        <authorList>
            <consortium name="International Brachypodium Initiative"/>
        </authorList>
    </citation>
    <scope>NUCLEOTIDE SEQUENCE [LARGE SCALE GENOMIC DNA]</scope>
    <source>
        <strain evidence="2 3">Bd21</strain>
    </source>
</reference>
<sequence length="153" mass="15357">MKHKSRRRDSQRRGAQAGVTVGNGGCRGATAAGVECDGGMGWRGGSVTGGTQGEARRVAIGMPGRGAGGEREGRGGAEAGRGGGGGREGGGARMGREGRGGRWGRRAAGRRRRRRPHGKRGRRGGGEAGRGVEEAAAAAGEGKEEEAASRLAG</sequence>
<evidence type="ECO:0000313" key="3">
    <source>
        <dbReference type="EnsemblPlants" id="PNT62560"/>
    </source>
</evidence>
<reference evidence="2" key="2">
    <citation type="submission" date="2017-06" db="EMBL/GenBank/DDBJ databases">
        <title>WGS assembly of Brachypodium distachyon.</title>
        <authorList>
            <consortium name="The International Brachypodium Initiative"/>
            <person name="Lucas S."/>
            <person name="Harmon-Smith M."/>
            <person name="Lail K."/>
            <person name="Tice H."/>
            <person name="Grimwood J."/>
            <person name="Bruce D."/>
            <person name="Barry K."/>
            <person name="Shu S."/>
            <person name="Lindquist E."/>
            <person name="Wang M."/>
            <person name="Pitluck S."/>
            <person name="Vogel J.P."/>
            <person name="Garvin D.F."/>
            <person name="Mockler T.C."/>
            <person name="Schmutz J."/>
            <person name="Rokhsar D."/>
            <person name="Bevan M.W."/>
        </authorList>
    </citation>
    <scope>NUCLEOTIDE SEQUENCE</scope>
    <source>
        <strain evidence="2">Bd21</strain>
    </source>
</reference>
<protein>
    <submittedName>
        <fullName evidence="2 3">Uncharacterized protein</fullName>
    </submittedName>
</protein>
<dbReference type="Gramene" id="PNT62560">
    <property type="protein sequence ID" value="PNT62560"/>
    <property type="gene ID" value="BRADI_4g05023v3"/>
</dbReference>
<gene>
    <name evidence="2" type="ORF">BRADI_4g05023v3</name>
</gene>